<keyword evidence="9" id="KW-1185">Reference proteome</keyword>
<keyword evidence="2 6" id="KW-0812">Transmembrane</keyword>
<reference evidence="8 9" key="1">
    <citation type="submission" date="2024-08" db="EMBL/GenBank/DDBJ databases">
        <authorList>
            <person name="Cucini C."/>
            <person name="Frati F."/>
        </authorList>
    </citation>
    <scope>NUCLEOTIDE SEQUENCE [LARGE SCALE GENOMIC DNA]</scope>
</reference>
<dbReference type="PANTHER" id="PTHR21706">
    <property type="entry name" value="TRANSMEMBRANE PROTEIN 65"/>
    <property type="match status" value="1"/>
</dbReference>
<keyword evidence="3 6" id="KW-1133">Transmembrane helix</keyword>
<feature type="transmembrane region" description="Helical" evidence="6">
    <location>
        <begin position="384"/>
        <end position="404"/>
    </location>
</feature>
<proteinExistence type="predicted"/>
<dbReference type="PANTHER" id="PTHR21706:SF15">
    <property type="entry name" value="TRANSMEMBRANE PROTEIN 65"/>
    <property type="match status" value="1"/>
</dbReference>
<evidence type="ECO:0000313" key="9">
    <source>
        <dbReference type="Proteomes" id="UP001642540"/>
    </source>
</evidence>
<evidence type="ECO:0000256" key="3">
    <source>
        <dbReference type="ARBA" id="ARBA00022989"/>
    </source>
</evidence>
<dbReference type="PROSITE" id="PS51257">
    <property type="entry name" value="PROKAR_LIPOPROTEIN"/>
    <property type="match status" value="1"/>
</dbReference>
<evidence type="ECO:0008006" key="10">
    <source>
        <dbReference type="Google" id="ProtNLM"/>
    </source>
</evidence>
<feature type="compositionally biased region" description="Basic and acidic residues" evidence="5">
    <location>
        <begin position="156"/>
        <end position="170"/>
    </location>
</feature>
<name>A0ABP1RQ91_9HEXA</name>
<evidence type="ECO:0000313" key="8">
    <source>
        <dbReference type="EMBL" id="CAL8133039.1"/>
    </source>
</evidence>
<organism evidence="8 9">
    <name type="scientific">Orchesella dallaii</name>
    <dbReference type="NCBI Taxonomy" id="48710"/>
    <lineage>
        <taxon>Eukaryota</taxon>
        <taxon>Metazoa</taxon>
        <taxon>Ecdysozoa</taxon>
        <taxon>Arthropoda</taxon>
        <taxon>Hexapoda</taxon>
        <taxon>Collembola</taxon>
        <taxon>Entomobryomorpha</taxon>
        <taxon>Entomobryoidea</taxon>
        <taxon>Orchesellidae</taxon>
        <taxon>Orchesellinae</taxon>
        <taxon>Orchesella</taxon>
    </lineage>
</organism>
<accession>A0ABP1RQ91</accession>
<keyword evidence="4 6" id="KW-0472">Membrane</keyword>
<evidence type="ECO:0000256" key="6">
    <source>
        <dbReference type="SAM" id="Phobius"/>
    </source>
</evidence>
<feature type="chain" id="PRO_5046693343" description="Transmembrane protein 65" evidence="7">
    <location>
        <begin position="24"/>
        <end position="434"/>
    </location>
</feature>
<dbReference type="InterPro" id="IPR019537">
    <property type="entry name" value="TMEM65"/>
</dbReference>
<feature type="region of interest" description="Disordered" evidence="5">
    <location>
        <begin position="415"/>
        <end position="434"/>
    </location>
</feature>
<keyword evidence="7" id="KW-0732">Signal</keyword>
<evidence type="ECO:0000256" key="1">
    <source>
        <dbReference type="ARBA" id="ARBA00004141"/>
    </source>
</evidence>
<dbReference type="Proteomes" id="UP001642540">
    <property type="component" value="Unassembled WGS sequence"/>
</dbReference>
<sequence>MMFRPGIWSFSTLLSTSCRSASATSTSSSTSPSTPYLLATLFQGCANSPQQDSCHQYNENNNKMPEINPKVHDKLASFKSFGKWSWKNSSVWTGYHNHNNQEKKHSFNLQKRLYHHQKNQKNQLCLSNSMANHHYNDHCQLTCSFISTRLYSSSKSTDDKGPKDCSEEAQKTPAENSPPPPPPSSLESESQSVLVTIKDGLSTRDSAADFLGQLSDHQRQLIYHTLNIDILRDKYEGTLGSSRLESHSFLSRFGRPATAKEDPTGTLCEISPKWLHARLDEKSPPASAAAIWAVVVKNALPFIGFGFLDNLIMILAGDYIDLTIGAALGISTMAAAALGNTISDVAGIGSAWYVEAMASKIGIKDPDLTPSQMASGSVRWACNLGRALGVTIGCLLGMFPLLFLPNAGIVKEKAKQADDGADAEKSKEDKSKFA</sequence>
<evidence type="ECO:0000256" key="7">
    <source>
        <dbReference type="SAM" id="SignalP"/>
    </source>
</evidence>
<dbReference type="EMBL" id="CAXLJM020000096">
    <property type="protein sequence ID" value="CAL8133039.1"/>
    <property type="molecule type" value="Genomic_DNA"/>
</dbReference>
<dbReference type="Pfam" id="PF10507">
    <property type="entry name" value="TMEM65"/>
    <property type="match status" value="1"/>
</dbReference>
<gene>
    <name evidence="8" type="ORF">ODALV1_LOCUS24878</name>
</gene>
<evidence type="ECO:0000256" key="4">
    <source>
        <dbReference type="ARBA" id="ARBA00023136"/>
    </source>
</evidence>
<feature type="region of interest" description="Disordered" evidence="5">
    <location>
        <begin position="154"/>
        <end position="190"/>
    </location>
</feature>
<comment type="caution">
    <text evidence="8">The sequence shown here is derived from an EMBL/GenBank/DDBJ whole genome shotgun (WGS) entry which is preliminary data.</text>
</comment>
<feature type="signal peptide" evidence="7">
    <location>
        <begin position="1"/>
        <end position="23"/>
    </location>
</feature>
<evidence type="ECO:0000256" key="5">
    <source>
        <dbReference type="SAM" id="MobiDB-lite"/>
    </source>
</evidence>
<protein>
    <recommendedName>
        <fullName evidence="10">Transmembrane protein 65</fullName>
    </recommendedName>
</protein>
<evidence type="ECO:0000256" key="2">
    <source>
        <dbReference type="ARBA" id="ARBA00022692"/>
    </source>
</evidence>
<comment type="subcellular location">
    <subcellularLocation>
        <location evidence="1">Membrane</location>
        <topology evidence="1">Multi-pass membrane protein</topology>
    </subcellularLocation>
</comment>